<comment type="domain">
    <text evidence="6">The PPC domain mediates interactions between AHL proteins.</text>
</comment>
<dbReference type="PANTHER" id="PTHR31500">
    <property type="entry name" value="AT-HOOK MOTIF NUCLEAR-LOCALIZED PROTEIN 9"/>
    <property type="match status" value="1"/>
</dbReference>
<evidence type="ECO:0000256" key="2">
    <source>
        <dbReference type="ARBA" id="ARBA00023015"/>
    </source>
</evidence>
<evidence type="ECO:0000259" key="7">
    <source>
        <dbReference type="Pfam" id="PF03479"/>
    </source>
</evidence>
<dbReference type="Proteomes" id="UP000886595">
    <property type="component" value="Unassembled WGS sequence"/>
</dbReference>
<reference evidence="8 9" key="1">
    <citation type="submission" date="2020-02" db="EMBL/GenBank/DDBJ databases">
        <authorList>
            <person name="Ma Q."/>
            <person name="Huang Y."/>
            <person name="Song X."/>
            <person name="Pei D."/>
        </authorList>
    </citation>
    <scope>NUCLEOTIDE SEQUENCE [LARGE SCALE GENOMIC DNA]</scope>
    <source>
        <strain evidence="8">Sxm20200214</strain>
        <tissue evidence="8">Leaf</tissue>
    </source>
</reference>
<dbReference type="PANTHER" id="PTHR31500:SF18">
    <property type="entry name" value="AT-HOOK MOTIF NUCLEAR-LOCALIZED PROTEIN 3"/>
    <property type="match status" value="1"/>
</dbReference>
<protein>
    <recommendedName>
        <fullName evidence="6">AT-hook motif nuclear-localized protein</fullName>
    </recommendedName>
</protein>
<dbReference type="SUPFAM" id="SSF117856">
    <property type="entry name" value="AF0104/ALDC/Ptd012-like"/>
    <property type="match status" value="1"/>
</dbReference>
<keyword evidence="9" id="KW-1185">Reference proteome</keyword>
<name>A0A8X7W2T5_BRACI</name>
<keyword evidence="2 6" id="KW-0805">Transcription regulation</keyword>
<evidence type="ECO:0000256" key="3">
    <source>
        <dbReference type="ARBA" id="ARBA00023125"/>
    </source>
</evidence>
<comment type="subcellular location">
    <subcellularLocation>
        <location evidence="1 6">Nucleus</location>
    </subcellularLocation>
</comment>
<keyword evidence="3 6" id="KW-0238">DNA-binding</keyword>
<sequence>MEQVEDEFAHRLFTTDRYSVVGVQLLLPILQAQELLLLLQILSIYTTHYCIVYSVLLQLCLYLIDEGRFEILSLTCSFMQNDTGGTRSRAGGMSVCLAGPDGRVFGGGLAGLFLAAGPVRRSEKYSANKAG</sequence>
<comment type="caution">
    <text evidence="8">The sequence shown here is derived from an EMBL/GenBank/DDBJ whole genome shotgun (WGS) entry which is preliminary data.</text>
</comment>
<dbReference type="GO" id="GO:0005634">
    <property type="term" value="C:nucleus"/>
    <property type="evidence" value="ECO:0007669"/>
    <property type="project" value="UniProtKB-SubCell"/>
</dbReference>
<dbReference type="OrthoDB" id="1750003at2759"/>
<dbReference type="InterPro" id="IPR005175">
    <property type="entry name" value="PPC_dom"/>
</dbReference>
<dbReference type="Pfam" id="PF03479">
    <property type="entry name" value="PCC"/>
    <property type="match status" value="1"/>
</dbReference>
<evidence type="ECO:0000313" key="8">
    <source>
        <dbReference type="EMBL" id="KAG2321165.1"/>
    </source>
</evidence>
<evidence type="ECO:0000256" key="4">
    <source>
        <dbReference type="ARBA" id="ARBA00023163"/>
    </source>
</evidence>
<proteinExistence type="predicted"/>
<evidence type="ECO:0000256" key="6">
    <source>
        <dbReference type="RuleBase" id="RU367031"/>
    </source>
</evidence>
<keyword evidence="5 6" id="KW-0539">Nucleus</keyword>
<keyword evidence="4 6" id="KW-0804">Transcription</keyword>
<dbReference type="InterPro" id="IPR039605">
    <property type="entry name" value="AHL"/>
</dbReference>
<dbReference type="GO" id="GO:0003680">
    <property type="term" value="F:minor groove of adenine-thymine-rich DNA binding"/>
    <property type="evidence" value="ECO:0007669"/>
    <property type="project" value="UniProtKB-UniRule"/>
</dbReference>
<evidence type="ECO:0000256" key="1">
    <source>
        <dbReference type="ARBA" id="ARBA00004123"/>
    </source>
</evidence>
<comment type="function">
    <text evidence="6">Transcription factor that specifically binds AT-rich DNA sequences related to the nuclear matrix attachment regions (MARs).</text>
</comment>
<dbReference type="CDD" id="cd11378">
    <property type="entry name" value="DUF296"/>
    <property type="match status" value="1"/>
</dbReference>
<dbReference type="EMBL" id="JAAMPC010000003">
    <property type="protein sequence ID" value="KAG2321165.1"/>
    <property type="molecule type" value="Genomic_DNA"/>
</dbReference>
<organism evidence="8 9">
    <name type="scientific">Brassica carinata</name>
    <name type="common">Ethiopian mustard</name>
    <name type="synonym">Abyssinian cabbage</name>
    <dbReference type="NCBI Taxonomy" id="52824"/>
    <lineage>
        <taxon>Eukaryota</taxon>
        <taxon>Viridiplantae</taxon>
        <taxon>Streptophyta</taxon>
        <taxon>Embryophyta</taxon>
        <taxon>Tracheophyta</taxon>
        <taxon>Spermatophyta</taxon>
        <taxon>Magnoliopsida</taxon>
        <taxon>eudicotyledons</taxon>
        <taxon>Gunneridae</taxon>
        <taxon>Pentapetalae</taxon>
        <taxon>rosids</taxon>
        <taxon>malvids</taxon>
        <taxon>Brassicales</taxon>
        <taxon>Brassicaceae</taxon>
        <taxon>Brassiceae</taxon>
        <taxon>Brassica</taxon>
    </lineage>
</organism>
<feature type="domain" description="PPC" evidence="7">
    <location>
        <begin position="65"/>
        <end position="119"/>
    </location>
</feature>
<dbReference type="AlphaFoldDB" id="A0A8X7W2T5"/>
<accession>A0A8X7W2T5</accession>
<evidence type="ECO:0000313" key="9">
    <source>
        <dbReference type="Proteomes" id="UP000886595"/>
    </source>
</evidence>
<evidence type="ECO:0000256" key="5">
    <source>
        <dbReference type="ARBA" id="ARBA00023242"/>
    </source>
</evidence>
<gene>
    <name evidence="8" type="ORF">Bca52824_014378</name>
</gene>
<dbReference type="Gene3D" id="3.30.1330.80">
    <property type="entry name" value="Hypothetical protein, similar to alpha- acetolactate decarboxylase, domain 2"/>
    <property type="match status" value="1"/>
</dbReference>